<dbReference type="RefSeq" id="WP_102634939.1">
    <property type="nucleotide sequence ID" value="NZ_CADIJZ010000024.1"/>
</dbReference>
<reference evidence="3 4" key="1">
    <citation type="submission" date="2018-01" db="EMBL/GenBank/DDBJ databases">
        <title>Whole genome analyses suggest that Burkholderia sensu lato contains two further novel genera in the rhizoxinica-symbiotica group Mycetohabitans gen. nov., and Trinickia gen. nov.: implications for the evolution of diazotrophy and nodulation in the Burkholderiaceae.</title>
        <authorList>
            <person name="Estrada-de los Santos P."/>
            <person name="Palmer M."/>
            <person name="Chavez-Ramirez B."/>
            <person name="Beukes C."/>
            <person name="Steenkamp E.T."/>
            <person name="Hirsch A.M."/>
            <person name="Manyaka P."/>
            <person name="Maluk M."/>
            <person name="Lafos M."/>
            <person name="Crook M."/>
            <person name="Gross E."/>
            <person name="Simon M.F."/>
            <person name="Bueno dos Reis Junior F."/>
            <person name="Poole P.S."/>
            <person name="Venter S.N."/>
            <person name="James E.K."/>
        </authorList>
    </citation>
    <scope>NUCLEOTIDE SEQUENCE [LARGE SCALE GENOMIC DNA]</scope>
    <source>
        <strain evidence="3 4">WSM 3937</strain>
    </source>
</reference>
<evidence type="ECO:0000313" key="3">
    <source>
        <dbReference type="EMBL" id="PMS26930.1"/>
    </source>
</evidence>
<keyword evidence="4" id="KW-1185">Reference proteome</keyword>
<dbReference type="EMBL" id="PNXY01000022">
    <property type="protein sequence ID" value="PMS26930.1"/>
    <property type="molecule type" value="Genomic_DNA"/>
</dbReference>
<organism evidence="2 5">
    <name type="scientific">Paraburkholderia rhynchosiae</name>
    <dbReference type="NCBI Taxonomy" id="487049"/>
    <lineage>
        <taxon>Bacteria</taxon>
        <taxon>Pseudomonadati</taxon>
        <taxon>Pseudomonadota</taxon>
        <taxon>Betaproteobacteria</taxon>
        <taxon>Burkholderiales</taxon>
        <taxon>Burkholderiaceae</taxon>
        <taxon>Paraburkholderia</taxon>
    </lineage>
</organism>
<dbReference type="PANTHER" id="PTHR31956">
    <property type="entry name" value="NON-SPECIFIC PHOSPHOLIPASE C4-RELATED"/>
    <property type="match status" value="1"/>
</dbReference>
<dbReference type="GO" id="GO:0042578">
    <property type="term" value="F:phosphoric ester hydrolase activity"/>
    <property type="evidence" value="ECO:0007669"/>
    <property type="project" value="UniProtKB-ARBA"/>
</dbReference>
<dbReference type="Proteomes" id="UP000494205">
    <property type="component" value="Unassembled WGS sequence"/>
</dbReference>
<evidence type="ECO:0000256" key="1">
    <source>
        <dbReference type="ARBA" id="ARBA00022801"/>
    </source>
</evidence>
<dbReference type="PANTHER" id="PTHR31956:SF1">
    <property type="entry name" value="NON-SPECIFIC PHOSPHOLIPASE C1"/>
    <property type="match status" value="1"/>
</dbReference>
<evidence type="ECO:0000313" key="2">
    <source>
        <dbReference type="EMBL" id="CAB3727135.1"/>
    </source>
</evidence>
<proteinExistence type="predicted"/>
<dbReference type="Gene3D" id="3.40.720.10">
    <property type="entry name" value="Alkaline Phosphatase, subunit A"/>
    <property type="match status" value="2"/>
</dbReference>
<dbReference type="InterPro" id="IPR007312">
    <property type="entry name" value="Phosphoesterase"/>
</dbReference>
<dbReference type="OrthoDB" id="980947at2"/>
<sequence length="457" mass="49726">MTVLDQIDTIVIVMMENRSFDHALGYLSLNGGQVNGLSADPTWQANFINEYNGKQYPIHPLSPNGPPISDPPHDRGPIATQISAPCTAGGCPELGGFVQSYATRTPAPSNLADVMGYYDASTVPTFDFLAKHFTVCDNWFAPLPSGTQANRLMAMAGESRISDNVHGLSFLPDQPLVYDWLRQRGIPWCVYQSGSFFPFFSLMKEWLPEILLSLTLPLDEAGGNFRRYSRFQDDWQGNGILPKVIFIEPEYTDGPHNTANDDHCPTGMAGGQAFIADIYRTLISNPVRWKETLLVVTYDEHGGFFDHVPPLDIAVDIGGYSFKTTGLRVPAFLVSPYVTPGSVFSGKLDHTAVLQMLAEKFDSHNVYSTAVSARSAQLDRLSSALSGQPATQPAPTLAGAPMHAAAAAFKGAVQAGVSDTSQGFHNVALQVARDHPQLLTSPQWTGLAQYLSTYGKH</sequence>
<evidence type="ECO:0000313" key="4">
    <source>
        <dbReference type="Proteomes" id="UP000235659"/>
    </source>
</evidence>
<dbReference type="AlphaFoldDB" id="A0A2N7WBZ3"/>
<dbReference type="InterPro" id="IPR017850">
    <property type="entry name" value="Alkaline_phosphatase_core_sf"/>
</dbReference>
<dbReference type="GO" id="GO:0009395">
    <property type="term" value="P:phospholipid catabolic process"/>
    <property type="evidence" value="ECO:0007669"/>
    <property type="project" value="TreeGrafter"/>
</dbReference>
<reference evidence="2 5" key="2">
    <citation type="submission" date="2020-04" db="EMBL/GenBank/DDBJ databases">
        <authorList>
            <person name="De Canck E."/>
        </authorList>
    </citation>
    <scope>NUCLEOTIDE SEQUENCE [LARGE SCALE GENOMIC DNA]</scope>
    <source>
        <strain evidence="2 5">LMG 27174</strain>
    </source>
</reference>
<evidence type="ECO:0000313" key="5">
    <source>
        <dbReference type="Proteomes" id="UP000494205"/>
    </source>
</evidence>
<dbReference type="Pfam" id="PF04185">
    <property type="entry name" value="Phosphoesterase"/>
    <property type="match status" value="1"/>
</dbReference>
<keyword evidence="1" id="KW-0378">Hydrolase</keyword>
<gene>
    <name evidence="3" type="ORF">C0Z16_26035</name>
    <name evidence="2" type="ORF">LMG27174_05466</name>
</gene>
<name>A0A2N7WBZ3_9BURK</name>
<dbReference type="EMBL" id="CADIJZ010000024">
    <property type="protein sequence ID" value="CAB3727135.1"/>
    <property type="molecule type" value="Genomic_DNA"/>
</dbReference>
<accession>A0A2N7WBZ3</accession>
<dbReference type="Proteomes" id="UP000235659">
    <property type="component" value="Unassembled WGS sequence"/>
</dbReference>
<protein>
    <submittedName>
        <fullName evidence="3">Phospholipase</fullName>
    </submittedName>
</protein>